<dbReference type="Gene3D" id="1.10.340.70">
    <property type="match status" value="1"/>
</dbReference>
<evidence type="ECO:0000256" key="1">
    <source>
        <dbReference type="ARBA" id="ARBA00039658"/>
    </source>
</evidence>
<dbReference type="OrthoDB" id="775972at2759"/>
<name>A0A9Q1FE23_SYNKA</name>
<dbReference type="InterPro" id="IPR041588">
    <property type="entry name" value="Integrase_H2C2"/>
</dbReference>
<proteinExistence type="predicted"/>
<accession>A0A9Q1FE23</accession>
<dbReference type="FunFam" id="1.10.340.70:FF:000003">
    <property type="entry name" value="Protein CBG25708"/>
    <property type="match status" value="1"/>
</dbReference>
<dbReference type="EMBL" id="JAINUF010000006">
    <property type="protein sequence ID" value="KAJ8356496.1"/>
    <property type="molecule type" value="Genomic_DNA"/>
</dbReference>
<keyword evidence="4" id="KW-1185">Reference proteome</keyword>
<dbReference type="PANTHER" id="PTHR37984:SF15">
    <property type="entry name" value="INTEGRASE CATALYTIC DOMAIN-CONTAINING PROTEIN"/>
    <property type="match status" value="1"/>
</dbReference>
<organism evidence="3 4">
    <name type="scientific">Synaphobranchus kaupii</name>
    <name type="common">Kaup's arrowtooth eel</name>
    <dbReference type="NCBI Taxonomy" id="118154"/>
    <lineage>
        <taxon>Eukaryota</taxon>
        <taxon>Metazoa</taxon>
        <taxon>Chordata</taxon>
        <taxon>Craniata</taxon>
        <taxon>Vertebrata</taxon>
        <taxon>Euteleostomi</taxon>
        <taxon>Actinopterygii</taxon>
        <taxon>Neopterygii</taxon>
        <taxon>Teleostei</taxon>
        <taxon>Anguilliformes</taxon>
        <taxon>Synaphobranchidae</taxon>
        <taxon>Synaphobranchus</taxon>
    </lineage>
</organism>
<dbReference type="PANTHER" id="PTHR37984">
    <property type="entry name" value="PROTEIN CBG26694"/>
    <property type="match status" value="1"/>
</dbReference>
<evidence type="ECO:0000313" key="3">
    <source>
        <dbReference type="EMBL" id="KAJ8356496.1"/>
    </source>
</evidence>
<dbReference type="Pfam" id="PF17921">
    <property type="entry name" value="Integrase_H2C2"/>
    <property type="match status" value="1"/>
</dbReference>
<dbReference type="Proteomes" id="UP001152622">
    <property type="component" value="Chromosome 6"/>
</dbReference>
<gene>
    <name evidence="3" type="ORF">SKAU_G00192900</name>
</gene>
<evidence type="ECO:0000313" key="4">
    <source>
        <dbReference type="Proteomes" id="UP001152622"/>
    </source>
</evidence>
<protein>
    <recommendedName>
        <fullName evidence="1">Gypsy retrotransposon integrase-like protein 1</fullName>
    </recommendedName>
</protein>
<comment type="caution">
    <text evidence="3">The sequence shown here is derived from an EMBL/GenBank/DDBJ whole genome shotgun (WGS) entry which is preliminary data.</text>
</comment>
<dbReference type="AlphaFoldDB" id="A0A9Q1FE23"/>
<evidence type="ECO:0000259" key="2">
    <source>
        <dbReference type="Pfam" id="PF17921"/>
    </source>
</evidence>
<reference evidence="3" key="1">
    <citation type="journal article" date="2023" name="Science">
        <title>Genome structures resolve the early diversification of teleost fishes.</title>
        <authorList>
            <person name="Parey E."/>
            <person name="Louis A."/>
            <person name="Montfort J."/>
            <person name="Bouchez O."/>
            <person name="Roques C."/>
            <person name="Iampietro C."/>
            <person name="Lluch J."/>
            <person name="Castinel A."/>
            <person name="Donnadieu C."/>
            <person name="Desvignes T."/>
            <person name="Floi Bucao C."/>
            <person name="Jouanno E."/>
            <person name="Wen M."/>
            <person name="Mejri S."/>
            <person name="Dirks R."/>
            <person name="Jansen H."/>
            <person name="Henkel C."/>
            <person name="Chen W.J."/>
            <person name="Zahm M."/>
            <person name="Cabau C."/>
            <person name="Klopp C."/>
            <person name="Thompson A.W."/>
            <person name="Robinson-Rechavi M."/>
            <person name="Braasch I."/>
            <person name="Lecointre G."/>
            <person name="Bobe J."/>
            <person name="Postlethwait J.H."/>
            <person name="Berthelot C."/>
            <person name="Roest Crollius H."/>
            <person name="Guiguen Y."/>
        </authorList>
    </citation>
    <scope>NUCLEOTIDE SEQUENCE</scope>
    <source>
        <strain evidence="3">WJC10195</strain>
    </source>
</reference>
<dbReference type="InterPro" id="IPR050951">
    <property type="entry name" value="Retrovirus_Pol_polyprotein"/>
</dbReference>
<sequence>MFSTLRTFIQDGWPVEVDASLLPYHRVRNELSCWGEGCLARGHRAVIPATLRTRVLHMAHEGHLGVVKVKQRCRDTVWWPHIDQDVEDLVKNCTCCLLSGKTVQPATAPLTPLQWPSAPWEHIQVDLCGELHGAPAHTRYLLVASKHSTTGVSPALLMIGRELKQPLDCLRAKSAPARVSPGLQRAKVQVRSSQAQMKQRFDTSRRVRDPSLSAGDWVRVKHAYRQNKLQSYWSVPRHVTQQLGPATYRLDDGTRWHLNRLHRVRARTGPASSLSPAASLSWQPAPGTEGLGVNLQHNNVCKK</sequence>
<feature type="domain" description="Integrase zinc-binding" evidence="2">
    <location>
        <begin position="47"/>
        <end position="99"/>
    </location>
</feature>